<dbReference type="EMBL" id="BSXT01002389">
    <property type="protein sequence ID" value="GMF48647.1"/>
    <property type="molecule type" value="Genomic_DNA"/>
</dbReference>
<reference evidence="1" key="1">
    <citation type="submission" date="2023-04" db="EMBL/GenBank/DDBJ databases">
        <title>Phytophthora fragariaefolia NBRC 109709.</title>
        <authorList>
            <person name="Ichikawa N."/>
            <person name="Sato H."/>
            <person name="Tonouchi N."/>
        </authorList>
    </citation>
    <scope>NUCLEOTIDE SEQUENCE</scope>
    <source>
        <strain evidence="1">NBRC 109709</strain>
    </source>
</reference>
<dbReference type="AlphaFoldDB" id="A0A9W6XZQ0"/>
<gene>
    <name evidence="1" type="ORF">Pfra01_001888800</name>
</gene>
<dbReference type="OrthoDB" id="120604at2759"/>
<evidence type="ECO:0000313" key="1">
    <source>
        <dbReference type="EMBL" id="GMF48647.1"/>
    </source>
</evidence>
<organism evidence="1 2">
    <name type="scientific">Phytophthora fragariaefolia</name>
    <dbReference type="NCBI Taxonomy" id="1490495"/>
    <lineage>
        <taxon>Eukaryota</taxon>
        <taxon>Sar</taxon>
        <taxon>Stramenopiles</taxon>
        <taxon>Oomycota</taxon>
        <taxon>Peronosporomycetes</taxon>
        <taxon>Peronosporales</taxon>
        <taxon>Peronosporaceae</taxon>
        <taxon>Phytophthora</taxon>
    </lineage>
</organism>
<protein>
    <submittedName>
        <fullName evidence="1">Unnamed protein product</fullName>
    </submittedName>
</protein>
<sequence>MAFAVPRPFQKRVRLTKLQEFKVCKYRRDQQGVRLAEVATRAHAEFSLSKKPSKQLVARTLLSKRTLGCLSADYVRRRNNRPRFQLLLDQSIIEYVKAGDEMQLTLSGAMVIARAMGL</sequence>
<comment type="caution">
    <text evidence="1">The sequence shown here is derived from an EMBL/GenBank/DDBJ whole genome shotgun (WGS) entry which is preliminary data.</text>
</comment>
<keyword evidence="2" id="KW-1185">Reference proteome</keyword>
<proteinExistence type="predicted"/>
<evidence type="ECO:0000313" key="2">
    <source>
        <dbReference type="Proteomes" id="UP001165121"/>
    </source>
</evidence>
<accession>A0A9W6XZQ0</accession>
<name>A0A9W6XZQ0_9STRA</name>
<dbReference type="Proteomes" id="UP001165121">
    <property type="component" value="Unassembled WGS sequence"/>
</dbReference>